<reference evidence="1 2" key="1">
    <citation type="submission" date="2019-05" db="EMBL/GenBank/DDBJ databases">
        <title>Another draft genome of Portunus trituberculatus and its Hox gene families provides insights of decapod evolution.</title>
        <authorList>
            <person name="Jeong J.-H."/>
            <person name="Song I."/>
            <person name="Kim S."/>
            <person name="Choi T."/>
            <person name="Kim D."/>
            <person name="Ryu S."/>
            <person name="Kim W."/>
        </authorList>
    </citation>
    <scope>NUCLEOTIDE SEQUENCE [LARGE SCALE GENOMIC DNA]</scope>
    <source>
        <tissue evidence="1">Muscle</tissue>
    </source>
</reference>
<accession>A0A5B7G4D0</accession>
<dbReference type="AlphaFoldDB" id="A0A5B7G4D0"/>
<gene>
    <name evidence="1" type="ORF">E2C01_048941</name>
</gene>
<protein>
    <submittedName>
        <fullName evidence="1">Uncharacterized protein</fullName>
    </submittedName>
</protein>
<dbReference type="Proteomes" id="UP000324222">
    <property type="component" value="Unassembled WGS sequence"/>
</dbReference>
<dbReference type="EMBL" id="VSRR010012815">
    <property type="protein sequence ID" value="MPC55010.1"/>
    <property type="molecule type" value="Genomic_DNA"/>
</dbReference>
<evidence type="ECO:0000313" key="2">
    <source>
        <dbReference type="Proteomes" id="UP000324222"/>
    </source>
</evidence>
<name>A0A5B7G4D0_PORTR</name>
<proteinExistence type="predicted"/>
<organism evidence="1 2">
    <name type="scientific">Portunus trituberculatus</name>
    <name type="common">Swimming crab</name>
    <name type="synonym">Neptunus trituberculatus</name>
    <dbReference type="NCBI Taxonomy" id="210409"/>
    <lineage>
        <taxon>Eukaryota</taxon>
        <taxon>Metazoa</taxon>
        <taxon>Ecdysozoa</taxon>
        <taxon>Arthropoda</taxon>
        <taxon>Crustacea</taxon>
        <taxon>Multicrustacea</taxon>
        <taxon>Malacostraca</taxon>
        <taxon>Eumalacostraca</taxon>
        <taxon>Eucarida</taxon>
        <taxon>Decapoda</taxon>
        <taxon>Pleocyemata</taxon>
        <taxon>Brachyura</taxon>
        <taxon>Eubrachyura</taxon>
        <taxon>Portunoidea</taxon>
        <taxon>Portunidae</taxon>
        <taxon>Portuninae</taxon>
        <taxon>Portunus</taxon>
    </lineage>
</organism>
<comment type="caution">
    <text evidence="1">The sequence shown here is derived from an EMBL/GenBank/DDBJ whole genome shotgun (WGS) entry which is preliminary data.</text>
</comment>
<keyword evidence="2" id="KW-1185">Reference proteome</keyword>
<sequence length="102" mass="10996">MIGRYRREAVTGAVMCCEKAVSCRNFRQSPILLVGDVTPLGDVSGAAARASRQTERCRDNLGQSQTALEVEGRTLPPLLDLDPLQVLPLPSFLPSLSVALQC</sequence>
<evidence type="ECO:0000313" key="1">
    <source>
        <dbReference type="EMBL" id="MPC55010.1"/>
    </source>
</evidence>